<dbReference type="AlphaFoldDB" id="A0A845M8U6"/>
<name>A0A845M8U6_9RHOB</name>
<feature type="domain" description="Carbohydrate kinase FGGY N-terminal" evidence="4">
    <location>
        <begin position="5"/>
        <end position="242"/>
    </location>
</feature>
<dbReference type="InterPro" id="IPR043129">
    <property type="entry name" value="ATPase_NBD"/>
</dbReference>
<dbReference type="GO" id="GO:0005975">
    <property type="term" value="P:carbohydrate metabolic process"/>
    <property type="evidence" value="ECO:0007669"/>
    <property type="project" value="InterPro"/>
</dbReference>
<dbReference type="EMBL" id="WTUX01000019">
    <property type="protein sequence ID" value="MZR14347.1"/>
    <property type="molecule type" value="Genomic_DNA"/>
</dbReference>
<dbReference type="SUPFAM" id="SSF53067">
    <property type="entry name" value="Actin-like ATPase domain"/>
    <property type="match status" value="2"/>
</dbReference>
<keyword evidence="3" id="KW-0418">Kinase</keyword>
<dbReference type="RefSeq" id="WP_161352475.1">
    <property type="nucleotide sequence ID" value="NZ_WTUX01000019.1"/>
</dbReference>
<dbReference type="GO" id="GO:0016301">
    <property type="term" value="F:kinase activity"/>
    <property type="evidence" value="ECO:0007669"/>
    <property type="project" value="UniProtKB-KW"/>
</dbReference>
<dbReference type="PANTHER" id="PTHR43095">
    <property type="entry name" value="SUGAR KINASE"/>
    <property type="match status" value="1"/>
</dbReference>
<keyword evidence="7" id="KW-1185">Reference proteome</keyword>
<sequence>MTKVALGIDFGTSSVKAVALTENGEVVAEANAPYPMHRAQPQYAEQAPADWMAAMRKVTRAIARSTEPDRIAAIGLSGQLNGIVRCSPDGTPVGMALTWLDQRAEAATQVLAEKFEDSLYEITGNRANAIAAATKLRFLSETSPAHTGPVLQVKDWIAFRLTGEMRTERNEASGTLLMDFSASRWDKSLCDWAGVSRDQLPPIGNATDRLPPLKADIAETLGLPPGIPVVLGAGDTGALAVGCGAFAPGVVAVTLGTAGHVVAASPLPPAHEVHGMWRMGHVSPDRELWLGLIPAGALSMEWLRDIFAFGGRRPDFKALEAAARAVDPTAVEAMFLPFLAGAGTPWSAPAKAVLSGLDLSQGPGHLIHAVQTGVAHAIAASINEFSKAGLAIDTVRLAEGGARSQVWCQTIADVIGREVEILSHGDTSAVGAALIAFAGVSDAPASAALDDIIAQAVRPMRRFVPDRDRHDFHRSRHDDFISRANEETLR</sequence>
<dbReference type="PIRSF" id="PIRSF000538">
    <property type="entry name" value="GlpK"/>
    <property type="match status" value="1"/>
</dbReference>
<evidence type="ECO:0000313" key="6">
    <source>
        <dbReference type="EMBL" id="MZR14347.1"/>
    </source>
</evidence>
<evidence type="ECO:0000313" key="7">
    <source>
        <dbReference type="Proteomes" id="UP000467322"/>
    </source>
</evidence>
<accession>A0A845M8U6</accession>
<comment type="similarity">
    <text evidence="1">Belongs to the FGGY kinase family.</text>
</comment>
<protein>
    <recommendedName>
        <fullName evidence="8">Xylulokinase</fullName>
    </recommendedName>
</protein>
<proteinExistence type="inferred from homology"/>
<comment type="caution">
    <text evidence="6">The sequence shown here is derived from an EMBL/GenBank/DDBJ whole genome shotgun (WGS) entry which is preliminary data.</text>
</comment>
<evidence type="ECO:0000259" key="5">
    <source>
        <dbReference type="Pfam" id="PF02782"/>
    </source>
</evidence>
<dbReference type="Gene3D" id="3.30.420.40">
    <property type="match status" value="2"/>
</dbReference>
<feature type="domain" description="Carbohydrate kinase FGGY C-terminal" evidence="5">
    <location>
        <begin position="252"/>
        <end position="438"/>
    </location>
</feature>
<evidence type="ECO:0000256" key="1">
    <source>
        <dbReference type="ARBA" id="ARBA00009156"/>
    </source>
</evidence>
<dbReference type="Pfam" id="PF00370">
    <property type="entry name" value="FGGY_N"/>
    <property type="match status" value="1"/>
</dbReference>
<reference evidence="6 7" key="1">
    <citation type="submission" date="2019-12" db="EMBL/GenBank/DDBJ databases">
        <title>Maritimibacter sp. nov. sp. isolated from sea sand.</title>
        <authorList>
            <person name="Kim J."/>
            <person name="Jeong S.E."/>
            <person name="Jung H.S."/>
            <person name="Jeon C.O."/>
        </authorList>
    </citation>
    <scope>NUCLEOTIDE SEQUENCE [LARGE SCALE GENOMIC DNA]</scope>
    <source>
        <strain evidence="6 7">DP07</strain>
    </source>
</reference>
<organism evidence="6 7">
    <name type="scientific">Maritimibacter harenae</name>
    <dbReference type="NCBI Taxonomy" id="2606218"/>
    <lineage>
        <taxon>Bacteria</taxon>
        <taxon>Pseudomonadati</taxon>
        <taxon>Pseudomonadota</taxon>
        <taxon>Alphaproteobacteria</taxon>
        <taxon>Rhodobacterales</taxon>
        <taxon>Roseobacteraceae</taxon>
        <taxon>Maritimibacter</taxon>
    </lineage>
</organism>
<evidence type="ECO:0000259" key="4">
    <source>
        <dbReference type="Pfam" id="PF00370"/>
    </source>
</evidence>
<evidence type="ECO:0008006" key="8">
    <source>
        <dbReference type="Google" id="ProtNLM"/>
    </source>
</evidence>
<evidence type="ECO:0000256" key="2">
    <source>
        <dbReference type="ARBA" id="ARBA00022679"/>
    </source>
</evidence>
<dbReference type="Pfam" id="PF02782">
    <property type="entry name" value="FGGY_C"/>
    <property type="match status" value="1"/>
</dbReference>
<dbReference type="CDD" id="cd07808">
    <property type="entry name" value="ASKHA_NBD_FGGY_EcXK-like"/>
    <property type="match status" value="1"/>
</dbReference>
<dbReference type="InterPro" id="IPR000577">
    <property type="entry name" value="Carb_kinase_FGGY"/>
</dbReference>
<dbReference type="InterPro" id="IPR018485">
    <property type="entry name" value="FGGY_C"/>
</dbReference>
<keyword evidence="2" id="KW-0808">Transferase</keyword>
<dbReference type="Proteomes" id="UP000467322">
    <property type="component" value="Unassembled WGS sequence"/>
</dbReference>
<evidence type="ECO:0000256" key="3">
    <source>
        <dbReference type="ARBA" id="ARBA00022777"/>
    </source>
</evidence>
<dbReference type="InterPro" id="IPR050406">
    <property type="entry name" value="FGGY_Carb_Kinase"/>
</dbReference>
<dbReference type="InterPro" id="IPR018484">
    <property type="entry name" value="FGGY_N"/>
</dbReference>
<gene>
    <name evidence="6" type="ORF">GQE99_15115</name>
</gene>